<sequence>YRKGIFPHEYIDSHDRFKEIELPLIHEFYSVLGGKISQEDYNHTQNIWKEFGCKNLGEYNDLYLKIDVLSLADVWTTFRKTSSLSWDAMLKMTKVKIEKFTEMAMHDFIEKAKRSGIAMA</sequence>
<dbReference type="PANTHER" id="PTHR31511:SF12">
    <property type="entry name" value="RHO TERMINATION FACTOR N-TERMINAL DOMAIN-CONTAINING PROTEIN"/>
    <property type="match status" value="1"/>
</dbReference>
<dbReference type="PANTHER" id="PTHR31511">
    <property type="entry name" value="PROTEIN CBG23764"/>
    <property type="match status" value="1"/>
</dbReference>
<dbReference type="EMBL" id="CAMKVN010016306">
    <property type="protein sequence ID" value="CAI2197449.1"/>
    <property type="molecule type" value="Genomic_DNA"/>
</dbReference>
<comment type="caution">
    <text evidence="1">The sequence shown here is derived from an EMBL/GenBank/DDBJ whole genome shotgun (WGS) entry which is preliminary data.</text>
</comment>
<evidence type="ECO:0000313" key="2">
    <source>
        <dbReference type="Proteomes" id="UP001153678"/>
    </source>
</evidence>
<accession>A0A9W4T8M5</accession>
<keyword evidence="2" id="KW-1185">Reference proteome</keyword>
<evidence type="ECO:0000313" key="1">
    <source>
        <dbReference type="EMBL" id="CAI2197449.1"/>
    </source>
</evidence>
<organism evidence="1 2">
    <name type="scientific">Funneliformis geosporum</name>
    <dbReference type="NCBI Taxonomy" id="1117311"/>
    <lineage>
        <taxon>Eukaryota</taxon>
        <taxon>Fungi</taxon>
        <taxon>Fungi incertae sedis</taxon>
        <taxon>Mucoromycota</taxon>
        <taxon>Glomeromycotina</taxon>
        <taxon>Glomeromycetes</taxon>
        <taxon>Glomerales</taxon>
        <taxon>Glomeraceae</taxon>
        <taxon>Funneliformis</taxon>
    </lineage>
</organism>
<dbReference type="OrthoDB" id="2421167at2759"/>
<gene>
    <name evidence="1" type="ORF">FWILDA_LOCUS18083</name>
</gene>
<proteinExistence type="predicted"/>
<feature type="non-terminal residue" evidence="1">
    <location>
        <position position="1"/>
    </location>
</feature>
<dbReference type="Proteomes" id="UP001153678">
    <property type="component" value="Unassembled WGS sequence"/>
</dbReference>
<protein>
    <submittedName>
        <fullName evidence="1">16135_t:CDS:1</fullName>
    </submittedName>
</protein>
<name>A0A9W4T8M5_9GLOM</name>
<dbReference type="AlphaFoldDB" id="A0A9W4T8M5"/>
<reference evidence="1" key="1">
    <citation type="submission" date="2022-08" db="EMBL/GenBank/DDBJ databases">
        <authorList>
            <person name="Kallberg Y."/>
            <person name="Tangrot J."/>
            <person name="Rosling A."/>
        </authorList>
    </citation>
    <scope>NUCLEOTIDE SEQUENCE</scope>
    <source>
        <strain evidence="1">Wild A</strain>
    </source>
</reference>
<feature type="non-terminal residue" evidence="1">
    <location>
        <position position="120"/>
    </location>
</feature>